<feature type="chain" id="PRO_5046344435" evidence="6">
    <location>
        <begin position="22"/>
        <end position="244"/>
    </location>
</feature>
<comment type="caution">
    <text evidence="7">The sequence shown here is derived from an EMBL/GenBank/DDBJ whole genome shotgun (WGS) entry which is preliminary data.</text>
</comment>
<evidence type="ECO:0000256" key="4">
    <source>
        <dbReference type="ARBA" id="ARBA00023136"/>
    </source>
</evidence>
<keyword evidence="5" id="KW-0998">Cell outer membrane</keyword>
<accession>A0ABR8NUS1</accession>
<evidence type="ECO:0000256" key="5">
    <source>
        <dbReference type="ARBA" id="ARBA00023237"/>
    </source>
</evidence>
<dbReference type="InterPro" id="IPR010583">
    <property type="entry name" value="MipA"/>
</dbReference>
<evidence type="ECO:0000313" key="7">
    <source>
        <dbReference type="EMBL" id="MBD5769808.1"/>
    </source>
</evidence>
<dbReference type="Pfam" id="PF06629">
    <property type="entry name" value="MipA"/>
    <property type="match status" value="1"/>
</dbReference>
<keyword evidence="4" id="KW-0472">Membrane</keyword>
<dbReference type="PANTHER" id="PTHR38776">
    <property type="entry name" value="MLTA-INTERACTING PROTEIN-RELATED"/>
    <property type="match status" value="1"/>
</dbReference>
<name>A0ABR8NUS1_9GAMM</name>
<sequence length="244" mass="26947">MVMLNKAFSMPLLIVPCFAMAESSIGVVGTYSQSIYKETNTQSNILPALSYKGERFFFNYPEIGYHLIPKSPHQSLSAGLRHTPSPFDPDESNNIDVQSLDDRHDSGMAFISYRFGPITTKLAQDVTGVHDGYYGQLSLGYPISIEAWRIIPSISYQYISSGMSDYMFGVSQSDSAQTGGTISTYDSPATSKVSYGATAIYSITKNINTMVSIKQTQYNENITNSPIVDDNTVNSFLVGIFYKF</sequence>
<dbReference type="PANTHER" id="PTHR38776:SF1">
    <property type="entry name" value="MLTA-INTERACTING PROTEIN-RELATED"/>
    <property type="match status" value="1"/>
</dbReference>
<evidence type="ECO:0000256" key="1">
    <source>
        <dbReference type="ARBA" id="ARBA00004442"/>
    </source>
</evidence>
<dbReference type="EMBL" id="JACYFC010000001">
    <property type="protein sequence ID" value="MBD5769808.1"/>
    <property type="molecule type" value="Genomic_DNA"/>
</dbReference>
<proteinExistence type="inferred from homology"/>
<dbReference type="SUPFAM" id="SSF56935">
    <property type="entry name" value="Porins"/>
    <property type="match status" value="1"/>
</dbReference>
<keyword evidence="3 6" id="KW-0732">Signal</keyword>
<reference evidence="7 8" key="1">
    <citation type="submission" date="2020-09" db="EMBL/GenBank/DDBJ databases">
        <title>Marinomonas sp. nov., isolated from the cysticercosis algae of Qingdao, China.</title>
        <authorList>
            <person name="Sun X."/>
        </authorList>
    </citation>
    <scope>NUCLEOTIDE SEQUENCE [LARGE SCALE GENOMIC DNA]</scope>
    <source>
        <strain evidence="7 8">SM2066</strain>
    </source>
</reference>
<organism evidence="7 8">
    <name type="scientific">Marinomonas colpomeniae</name>
    <dbReference type="NCBI Taxonomy" id="2774408"/>
    <lineage>
        <taxon>Bacteria</taxon>
        <taxon>Pseudomonadati</taxon>
        <taxon>Pseudomonadota</taxon>
        <taxon>Gammaproteobacteria</taxon>
        <taxon>Oceanospirillales</taxon>
        <taxon>Oceanospirillaceae</taxon>
        <taxon>Marinomonas</taxon>
    </lineage>
</organism>
<gene>
    <name evidence="7" type="ORF">IF202_01980</name>
</gene>
<evidence type="ECO:0000256" key="3">
    <source>
        <dbReference type="ARBA" id="ARBA00022729"/>
    </source>
</evidence>
<evidence type="ECO:0000256" key="2">
    <source>
        <dbReference type="ARBA" id="ARBA00005722"/>
    </source>
</evidence>
<protein>
    <submittedName>
        <fullName evidence="7">MipA/OmpV family protein</fullName>
    </submittedName>
</protein>
<evidence type="ECO:0000313" key="8">
    <source>
        <dbReference type="Proteomes" id="UP000604161"/>
    </source>
</evidence>
<evidence type="ECO:0000256" key="6">
    <source>
        <dbReference type="SAM" id="SignalP"/>
    </source>
</evidence>
<keyword evidence="8" id="KW-1185">Reference proteome</keyword>
<comment type="subcellular location">
    <subcellularLocation>
        <location evidence="1">Cell outer membrane</location>
    </subcellularLocation>
</comment>
<dbReference type="Proteomes" id="UP000604161">
    <property type="component" value="Unassembled WGS sequence"/>
</dbReference>
<feature type="signal peptide" evidence="6">
    <location>
        <begin position="1"/>
        <end position="21"/>
    </location>
</feature>
<comment type="similarity">
    <text evidence="2">Belongs to the MipA/OmpV family.</text>
</comment>